<reference evidence="4 5" key="1">
    <citation type="submission" date="2013-11" db="EMBL/GenBank/DDBJ databases">
        <title>Draft genome of the bovine lungworm Dictyocaulus viviparus.</title>
        <authorList>
            <person name="Mitreva M."/>
        </authorList>
    </citation>
    <scope>NUCLEOTIDE SEQUENCE [LARGE SCALE GENOMIC DNA]</scope>
    <source>
        <strain evidence="4 5">HannoverDv2000</strain>
    </source>
</reference>
<accession>A0A0D8Y193</accession>
<dbReference type="PROSITE" id="PS51676">
    <property type="entry name" value="FF"/>
    <property type="match status" value="3"/>
</dbReference>
<dbReference type="PANTHER" id="PTHR15377:SF3">
    <property type="entry name" value="WW DOMAIN-CONTAINING PROTEIN"/>
    <property type="match status" value="1"/>
</dbReference>
<feature type="region of interest" description="Disordered" evidence="2">
    <location>
        <begin position="270"/>
        <end position="292"/>
    </location>
</feature>
<dbReference type="SUPFAM" id="SSF81698">
    <property type="entry name" value="FF domain"/>
    <property type="match status" value="2"/>
</dbReference>
<gene>
    <name evidence="4" type="ORF">DICVIV_05542</name>
</gene>
<sequence>MRDREDLFNEFVGELHKKEKEERREKKEKAKKDFLIMLAEQTSFTRKTKWSSAKKLLENDDRFKAVESSSSREQMFRDHVEKLGDESLSDIEEEAEREKRLAADAAIAARQREVEAELGDKLRERDLESALYNITTNTCRNLEKKRRDAFFSVLDDHPKITTQTRWKEARRIIQDEEETFSKVASNSERKVERDYRDWQEMRHDNAVREFKDLLKETKIITYKSKRMIEENEQHLKDILAVLENDKRWMRMSENHASERDRILDEYIEVLHRKGTPPPPTQQERERRRKDTV</sequence>
<dbReference type="STRING" id="29172.A0A0D8Y193"/>
<dbReference type="GO" id="GO:0005634">
    <property type="term" value="C:nucleus"/>
    <property type="evidence" value="ECO:0007669"/>
    <property type="project" value="TreeGrafter"/>
</dbReference>
<evidence type="ECO:0000259" key="3">
    <source>
        <dbReference type="PROSITE" id="PS51676"/>
    </source>
</evidence>
<feature type="domain" description="FF" evidence="3">
    <location>
        <begin position="202"/>
        <end position="269"/>
    </location>
</feature>
<dbReference type="GO" id="GO:0003712">
    <property type="term" value="F:transcription coregulator activity"/>
    <property type="evidence" value="ECO:0007669"/>
    <property type="project" value="TreeGrafter"/>
</dbReference>
<feature type="compositionally biased region" description="Basic and acidic residues" evidence="2">
    <location>
        <begin position="282"/>
        <end position="292"/>
    </location>
</feature>
<dbReference type="GO" id="GO:0070063">
    <property type="term" value="F:RNA polymerase binding"/>
    <property type="evidence" value="ECO:0007669"/>
    <property type="project" value="InterPro"/>
</dbReference>
<dbReference type="AlphaFoldDB" id="A0A0D8Y193"/>
<evidence type="ECO:0000313" key="4">
    <source>
        <dbReference type="EMBL" id="KJH48366.1"/>
    </source>
</evidence>
<evidence type="ECO:0000313" key="5">
    <source>
        <dbReference type="Proteomes" id="UP000053766"/>
    </source>
</evidence>
<dbReference type="OrthoDB" id="63972at2759"/>
<dbReference type="PANTHER" id="PTHR15377">
    <property type="entry name" value="TRANSCRIPTION ELONGATION REGULATOR 1"/>
    <property type="match status" value="1"/>
</dbReference>
<dbReference type="Proteomes" id="UP000053766">
    <property type="component" value="Unassembled WGS sequence"/>
</dbReference>
<dbReference type="FunFam" id="1.10.10.440:FF:000041">
    <property type="entry name" value="TransCription Elongation Regulator homolog"/>
    <property type="match status" value="1"/>
</dbReference>
<keyword evidence="1" id="KW-0677">Repeat</keyword>
<evidence type="ECO:0000256" key="2">
    <source>
        <dbReference type="SAM" id="MobiDB-lite"/>
    </source>
</evidence>
<dbReference type="EMBL" id="KN716270">
    <property type="protein sequence ID" value="KJH48366.1"/>
    <property type="molecule type" value="Genomic_DNA"/>
</dbReference>
<evidence type="ECO:0000256" key="1">
    <source>
        <dbReference type="ARBA" id="ARBA00022737"/>
    </source>
</evidence>
<reference evidence="5" key="2">
    <citation type="journal article" date="2016" name="Sci. Rep.">
        <title>Dictyocaulus viviparus genome, variome and transcriptome elucidate lungworm biology and support future intervention.</title>
        <authorList>
            <person name="McNulty S.N."/>
            <person name="Strube C."/>
            <person name="Rosa B.A."/>
            <person name="Martin J.C."/>
            <person name="Tyagi R."/>
            <person name="Choi Y.J."/>
            <person name="Wang Q."/>
            <person name="Hallsworth Pepin K."/>
            <person name="Zhang X."/>
            <person name="Ozersky P."/>
            <person name="Wilson R.K."/>
            <person name="Sternberg P.W."/>
            <person name="Gasser R.B."/>
            <person name="Mitreva M."/>
        </authorList>
    </citation>
    <scope>NUCLEOTIDE SEQUENCE [LARGE SCALE GENOMIC DNA]</scope>
    <source>
        <strain evidence="5">HannoverDv2000</strain>
    </source>
</reference>
<keyword evidence="5" id="KW-1185">Reference proteome</keyword>
<feature type="domain" description="FF" evidence="3">
    <location>
        <begin position="27"/>
        <end position="82"/>
    </location>
</feature>
<dbReference type="SMART" id="SM00441">
    <property type="entry name" value="FF"/>
    <property type="match status" value="3"/>
</dbReference>
<dbReference type="Pfam" id="PF01846">
    <property type="entry name" value="FF"/>
    <property type="match status" value="3"/>
</dbReference>
<dbReference type="InterPro" id="IPR002713">
    <property type="entry name" value="FF_domain"/>
</dbReference>
<protein>
    <submittedName>
        <fullName evidence="4">FF domain protein</fullName>
    </submittedName>
</protein>
<organism evidence="4 5">
    <name type="scientific">Dictyocaulus viviparus</name>
    <name type="common">Bovine lungworm</name>
    <dbReference type="NCBI Taxonomy" id="29172"/>
    <lineage>
        <taxon>Eukaryota</taxon>
        <taxon>Metazoa</taxon>
        <taxon>Ecdysozoa</taxon>
        <taxon>Nematoda</taxon>
        <taxon>Chromadorea</taxon>
        <taxon>Rhabditida</taxon>
        <taxon>Rhabditina</taxon>
        <taxon>Rhabditomorpha</taxon>
        <taxon>Strongyloidea</taxon>
        <taxon>Metastrongylidae</taxon>
        <taxon>Dictyocaulus</taxon>
    </lineage>
</organism>
<dbReference type="InterPro" id="IPR045148">
    <property type="entry name" value="TCRG1-like"/>
</dbReference>
<name>A0A0D8Y193_DICVI</name>
<dbReference type="InterPro" id="IPR036517">
    <property type="entry name" value="FF_domain_sf"/>
</dbReference>
<dbReference type="Gene3D" id="1.10.10.440">
    <property type="entry name" value="FF domain"/>
    <property type="match status" value="3"/>
</dbReference>
<feature type="domain" description="FF" evidence="3">
    <location>
        <begin position="140"/>
        <end position="201"/>
    </location>
</feature>
<proteinExistence type="predicted"/>